<feature type="region of interest" description="Disordered" evidence="1">
    <location>
        <begin position="447"/>
        <end position="484"/>
    </location>
</feature>
<reference evidence="3" key="2">
    <citation type="submission" date="2015-01" db="EMBL/GenBank/DDBJ databases">
        <title>Evolutionary Origins and Diversification of the Mycorrhizal Mutualists.</title>
        <authorList>
            <consortium name="DOE Joint Genome Institute"/>
            <consortium name="Mycorrhizal Genomics Consortium"/>
            <person name="Kohler A."/>
            <person name="Kuo A."/>
            <person name="Nagy L.G."/>
            <person name="Floudas D."/>
            <person name="Copeland A."/>
            <person name="Barry K.W."/>
            <person name="Cichocki N."/>
            <person name="Veneault-Fourrey C."/>
            <person name="LaButti K."/>
            <person name="Lindquist E.A."/>
            <person name="Lipzen A."/>
            <person name="Lundell T."/>
            <person name="Morin E."/>
            <person name="Murat C."/>
            <person name="Riley R."/>
            <person name="Ohm R."/>
            <person name="Sun H."/>
            <person name="Tunlid A."/>
            <person name="Henrissat B."/>
            <person name="Grigoriev I.V."/>
            <person name="Hibbett D.S."/>
            <person name="Martin F."/>
        </authorList>
    </citation>
    <scope>NUCLEOTIDE SEQUENCE [LARGE SCALE GENOMIC DNA]</scope>
    <source>
        <strain evidence="3">h7</strain>
    </source>
</reference>
<evidence type="ECO:0000313" key="3">
    <source>
        <dbReference type="Proteomes" id="UP000053424"/>
    </source>
</evidence>
<dbReference type="OrthoDB" id="4121058at2759"/>
<dbReference type="EMBL" id="KN831828">
    <property type="protein sequence ID" value="KIM35188.1"/>
    <property type="molecule type" value="Genomic_DNA"/>
</dbReference>
<protein>
    <submittedName>
        <fullName evidence="2">Uncharacterized protein</fullName>
    </submittedName>
</protein>
<organism evidence="2 3">
    <name type="scientific">Hebeloma cylindrosporum</name>
    <dbReference type="NCBI Taxonomy" id="76867"/>
    <lineage>
        <taxon>Eukaryota</taxon>
        <taxon>Fungi</taxon>
        <taxon>Dikarya</taxon>
        <taxon>Basidiomycota</taxon>
        <taxon>Agaricomycotina</taxon>
        <taxon>Agaricomycetes</taxon>
        <taxon>Agaricomycetidae</taxon>
        <taxon>Agaricales</taxon>
        <taxon>Agaricineae</taxon>
        <taxon>Hymenogastraceae</taxon>
        <taxon>Hebeloma</taxon>
    </lineage>
</organism>
<evidence type="ECO:0000256" key="1">
    <source>
        <dbReference type="SAM" id="MobiDB-lite"/>
    </source>
</evidence>
<dbReference type="AlphaFoldDB" id="A0A0C2XB52"/>
<evidence type="ECO:0000313" key="2">
    <source>
        <dbReference type="EMBL" id="KIM35188.1"/>
    </source>
</evidence>
<dbReference type="HOGENOM" id="CLU_048145_0_0_1"/>
<name>A0A0C2XB52_HEBCY</name>
<accession>A0A0C2XB52</accession>
<proteinExistence type="predicted"/>
<feature type="compositionally biased region" description="Basic and acidic residues" evidence="1">
    <location>
        <begin position="184"/>
        <end position="193"/>
    </location>
</feature>
<feature type="compositionally biased region" description="Acidic residues" evidence="1">
    <location>
        <begin position="452"/>
        <end position="471"/>
    </location>
</feature>
<gene>
    <name evidence="2" type="ORF">M413DRAFT_20802</name>
</gene>
<sequence>MSWSDSEPDTWNTPAITRDGFSFKDDKFYVAIGYHTHTRKDTAELYALLTYTPPPPALTKAGKVAKRQPKDTHKDEEAHFYAAQLIHYGLKPLKTREPAKKRLLAAFGVPEAVLELEVALRQEWKELDAKMEERRELIRAEEREQMAKYREVAEKERAAMILQKENEKNAETAGQANAPAAKTSWERGHEGTKKTATQKTSAVPMHLDGSDDEPEIVAVNMKMTRAQMLEKISSLSESQAQGLLKKIFENLSAAEKLFQAEFTTIAKGKGPSAKSTTNGKKYGGETADPSEWIGEYHVTVPKLAENWDDAEGIKSLEVYPSSTSAHIWASFDFGIISGVMRSVGPPPNSPNQGIPFEWRGREAGEDVMTFSKSNRGILTFLDGGKITAEMSGDLCSKFSFAGALQQRAGKPIPRKSSIQQRKEVKAWKKEWRGINWTNYEVANKARWGGWGGEEENESPFESDTTTDEEMGDFQPDSEGFDEAF</sequence>
<keyword evidence="3" id="KW-1185">Reference proteome</keyword>
<dbReference type="Proteomes" id="UP000053424">
    <property type="component" value="Unassembled WGS sequence"/>
</dbReference>
<feature type="region of interest" description="Disordered" evidence="1">
    <location>
        <begin position="166"/>
        <end position="211"/>
    </location>
</feature>
<reference evidence="2 3" key="1">
    <citation type="submission" date="2014-04" db="EMBL/GenBank/DDBJ databases">
        <authorList>
            <consortium name="DOE Joint Genome Institute"/>
            <person name="Kuo A."/>
            <person name="Gay G."/>
            <person name="Dore J."/>
            <person name="Kohler A."/>
            <person name="Nagy L.G."/>
            <person name="Floudas D."/>
            <person name="Copeland A."/>
            <person name="Barry K.W."/>
            <person name="Cichocki N."/>
            <person name="Veneault-Fourrey C."/>
            <person name="LaButti K."/>
            <person name="Lindquist E.A."/>
            <person name="Lipzen A."/>
            <person name="Lundell T."/>
            <person name="Morin E."/>
            <person name="Murat C."/>
            <person name="Sun H."/>
            <person name="Tunlid A."/>
            <person name="Henrissat B."/>
            <person name="Grigoriev I.V."/>
            <person name="Hibbett D.S."/>
            <person name="Martin F."/>
            <person name="Nordberg H.P."/>
            <person name="Cantor M.N."/>
            <person name="Hua S.X."/>
        </authorList>
    </citation>
    <scope>NUCLEOTIDE SEQUENCE [LARGE SCALE GENOMIC DNA]</scope>
    <source>
        <strain evidence="3">h7</strain>
    </source>
</reference>